<organism evidence="1 2">
    <name type="scientific">Elysia crispata</name>
    <name type="common">lettuce slug</name>
    <dbReference type="NCBI Taxonomy" id="231223"/>
    <lineage>
        <taxon>Eukaryota</taxon>
        <taxon>Metazoa</taxon>
        <taxon>Spiralia</taxon>
        <taxon>Lophotrochozoa</taxon>
        <taxon>Mollusca</taxon>
        <taxon>Gastropoda</taxon>
        <taxon>Heterobranchia</taxon>
        <taxon>Euthyneura</taxon>
        <taxon>Panpulmonata</taxon>
        <taxon>Sacoglossa</taxon>
        <taxon>Placobranchoidea</taxon>
        <taxon>Plakobranchidae</taxon>
        <taxon>Elysia</taxon>
    </lineage>
</organism>
<evidence type="ECO:0000313" key="2">
    <source>
        <dbReference type="Proteomes" id="UP001283361"/>
    </source>
</evidence>
<gene>
    <name evidence="1" type="ORF">RRG08_065241</name>
</gene>
<name>A0AAE0YHI0_9GAST</name>
<dbReference type="AlphaFoldDB" id="A0AAE0YHI0"/>
<comment type="caution">
    <text evidence="1">The sequence shown here is derived from an EMBL/GenBank/DDBJ whole genome shotgun (WGS) entry which is preliminary data.</text>
</comment>
<keyword evidence="2" id="KW-1185">Reference proteome</keyword>
<proteinExistence type="predicted"/>
<evidence type="ECO:0000313" key="1">
    <source>
        <dbReference type="EMBL" id="KAK3746076.1"/>
    </source>
</evidence>
<reference evidence="1" key="1">
    <citation type="journal article" date="2023" name="G3 (Bethesda)">
        <title>A reference genome for the long-term kleptoplast-retaining sea slug Elysia crispata morphotype clarki.</title>
        <authorList>
            <person name="Eastman K.E."/>
            <person name="Pendleton A.L."/>
            <person name="Shaikh M.A."/>
            <person name="Suttiyut T."/>
            <person name="Ogas R."/>
            <person name="Tomko P."/>
            <person name="Gavelis G."/>
            <person name="Widhalm J.R."/>
            <person name="Wisecaver J.H."/>
        </authorList>
    </citation>
    <scope>NUCLEOTIDE SEQUENCE</scope>
    <source>
        <strain evidence="1">ECLA1</strain>
    </source>
</reference>
<sequence>MRLGQTKEVTANTLLGITIFGSLVISSDGISEKKGDCQFEGWIPPCNLRAPLYLWISHRRIGFTKPLSFFTRKRIAGKQAPDPLMAKCPVLPITVKCDADIMVIAFRDCHFLDHEDPSVIHYSARTEGEKVNTGILDVADTPSFLC</sequence>
<dbReference type="Proteomes" id="UP001283361">
    <property type="component" value="Unassembled WGS sequence"/>
</dbReference>
<dbReference type="EMBL" id="JAWDGP010006169">
    <property type="protein sequence ID" value="KAK3746076.1"/>
    <property type="molecule type" value="Genomic_DNA"/>
</dbReference>
<accession>A0AAE0YHI0</accession>
<protein>
    <submittedName>
        <fullName evidence="1">Uncharacterized protein</fullName>
    </submittedName>
</protein>